<name>A0A0C2YRP7_9AGAM</name>
<protein>
    <submittedName>
        <fullName evidence="1">Uncharacterized protein</fullName>
    </submittedName>
</protein>
<dbReference type="AlphaFoldDB" id="A0A0C2YRP7"/>
<dbReference type="InParanoid" id="A0A0C2YRP7"/>
<organism evidence="1 2">
    <name type="scientific">Scleroderma citrinum Foug A</name>
    <dbReference type="NCBI Taxonomy" id="1036808"/>
    <lineage>
        <taxon>Eukaryota</taxon>
        <taxon>Fungi</taxon>
        <taxon>Dikarya</taxon>
        <taxon>Basidiomycota</taxon>
        <taxon>Agaricomycotina</taxon>
        <taxon>Agaricomycetes</taxon>
        <taxon>Agaricomycetidae</taxon>
        <taxon>Boletales</taxon>
        <taxon>Sclerodermatineae</taxon>
        <taxon>Sclerodermataceae</taxon>
        <taxon>Scleroderma</taxon>
    </lineage>
</organism>
<evidence type="ECO:0000313" key="2">
    <source>
        <dbReference type="Proteomes" id="UP000053989"/>
    </source>
</evidence>
<accession>A0A0C2YRP7</accession>
<gene>
    <name evidence="1" type="ORF">SCLCIDRAFT_1223818</name>
</gene>
<dbReference type="HOGENOM" id="CLU_2943123_0_0_1"/>
<dbReference type="Proteomes" id="UP000053989">
    <property type="component" value="Unassembled WGS sequence"/>
</dbReference>
<reference evidence="2" key="2">
    <citation type="submission" date="2015-01" db="EMBL/GenBank/DDBJ databases">
        <title>Evolutionary Origins and Diversification of the Mycorrhizal Mutualists.</title>
        <authorList>
            <consortium name="DOE Joint Genome Institute"/>
            <consortium name="Mycorrhizal Genomics Consortium"/>
            <person name="Kohler A."/>
            <person name="Kuo A."/>
            <person name="Nagy L.G."/>
            <person name="Floudas D."/>
            <person name="Copeland A."/>
            <person name="Barry K.W."/>
            <person name="Cichocki N."/>
            <person name="Veneault-Fourrey C."/>
            <person name="LaButti K."/>
            <person name="Lindquist E.A."/>
            <person name="Lipzen A."/>
            <person name="Lundell T."/>
            <person name="Morin E."/>
            <person name="Murat C."/>
            <person name="Riley R."/>
            <person name="Ohm R."/>
            <person name="Sun H."/>
            <person name="Tunlid A."/>
            <person name="Henrissat B."/>
            <person name="Grigoriev I.V."/>
            <person name="Hibbett D.S."/>
            <person name="Martin F."/>
        </authorList>
    </citation>
    <scope>NUCLEOTIDE SEQUENCE [LARGE SCALE GENOMIC DNA]</scope>
    <source>
        <strain evidence="2">Foug A</strain>
    </source>
</reference>
<evidence type="ECO:0000313" key="1">
    <source>
        <dbReference type="EMBL" id="KIM52398.1"/>
    </source>
</evidence>
<reference evidence="1 2" key="1">
    <citation type="submission" date="2014-04" db="EMBL/GenBank/DDBJ databases">
        <authorList>
            <consortium name="DOE Joint Genome Institute"/>
            <person name="Kuo A."/>
            <person name="Kohler A."/>
            <person name="Nagy L.G."/>
            <person name="Floudas D."/>
            <person name="Copeland A."/>
            <person name="Barry K.W."/>
            <person name="Cichocki N."/>
            <person name="Veneault-Fourrey C."/>
            <person name="LaButti K."/>
            <person name="Lindquist E.A."/>
            <person name="Lipzen A."/>
            <person name="Lundell T."/>
            <person name="Morin E."/>
            <person name="Murat C."/>
            <person name="Sun H."/>
            <person name="Tunlid A."/>
            <person name="Henrissat B."/>
            <person name="Grigoriev I.V."/>
            <person name="Hibbett D.S."/>
            <person name="Martin F."/>
            <person name="Nordberg H.P."/>
            <person name="Cantor M.N."/>
            <person name="Hua S.X."/>
        </authorList>
    </citation>
    <scope>NUCLEOTIDE SEQUENCE [LARGE SCALE GENOMIC DNA]</scope>
    <source>
        <strain evidence="1 2">Foug A</strain>
    </source>
</reference>
<proteinExistence type="predicted"/>
<sequence length="60" mass="7085">MTPQRWVITYRKNGVYSVEALDRLPWSDPLGRPGYERKLYLYSAWGPLRPQQMFEVDGPV</sequence>
<keyword evidence="2" id="KW-1185">Reference proteome</keyword>
<dbReference type="EMBL" id="KN822212">
    <property type="protein sequence ID" value="KIM52398.1"/>
    <property type="molecule type" value="Genomic_DNA"/>
</dbReference>